<keyword evidence="7" id="KW-1185">Reference proteome</keyword>
<comment type="caution">
    <text evidence="6">The sequence shown here is derived from an EMBL/GenBank/DDBJ whole genome shotgun (WGS) entry which is preliminary data.</text>
</comment>
<protein>
    <recommendedName>
        <fullName evidence="2">orotate phosphoribosyltransferase</fullName>
        <ecNumber evidence="2">2.4.2.10</ecNumber>
    </recommendedName>
</protein>
<accession>A0ABD2PMK0</accession>
<evidence type="ECO:0000256" key="3">
    <source>
        <dbReference type="ARBA" id="ARBA00022676"/>
    </source>
</evidence>
<dbReference type="AlphaFoldDB" id="A0ABD2PMK0"/>
<evidence type="ECO:0000256" key="1">
    <source>
        <dbReference type="ARBA" id="ARBA00004889"/>
    </source>
</evidence>
<proteinExistence type="inferred from homology"/>
<reference evidence="6 7" key="1">
    <citation type="submission" date="2024-11" db="EMBL/GenBank/DDBJ databases">
        <title>Adaptive evolution of stress response genes in parasites aligns with host niche diversity.</title>
        <authorList>
            <person name="Hahn C."/>
            <person name="Resl P."/>
        </authorList>
    </citation>
    <scope>NUCLEOTIDE SEQUENCE [LARGE SCALE GENOMIC DNA]</scope>
    <source>
        <strain evidence="6">EGGRZ-B1_66</strain>
        <tissue evidence="6">Body</tissue>
    </source>
</reference>
<dbReference type="InterPro" id="IPR000836">
    <property type="entry name" value="PRTase_dom"/>
</dbReference>
<dbReference type="EMBL" id="JBJKFK010004738">
    <property type="protein sequence ID" value="KAL3308753.1"/>
    <property type="molecule type" value="Genomic_DNA"/>
</dbReference>
<comment type="pathway">
    <text evidence="1">Pyrimidine metabolism; UMP biosynthesis via de novo pathway; UMP from orotate: step 1/2.</text>
</comment>
<evidence type="ECO:0000313" key="6">
    <source>
        <dbReference type="EMBL" id="KAL3308753.1"/>
    </source>
</evidence>
<evidence type="ECO:0000256" key="2">
    <source>
        <dbReference type="ARBA" id="ARBA00011971"/>
    </source>
</evidence>
<evidence type="ECO:0000256" key="4">
    <source>
        <dbReference type="ARBA" id="ARBA00022679"/>
    </source>
</evidence>
<dbReference type="EC" id="2.4.2.10" evidence="2"/>
<name>A0ABD2PMK0_9PLAT</name>
<organism evidence="6 7">
    <name type="scientific">Cichlidogyrus casuarinus</name>
    <dbReference type="NCBI Taxonomy" id="1844966"/>
    <lineage>
        <taxon>Eukaryota</taxon>
        <taxon>Metazoa</taxon>
        <taxon>Spiralia</taxon>
        <taxon>Lophotrochozoa</taxon>
        <taxon>Platyhelminthes</taxon>
        <taxon>Monogenea</taxon>
        <taxon>Monopisthocotylea</taxon>
        <taxon>Dactylogyridea</taxon>
        <taxon>Ancyrocephalidae</taxon>
        <taxon>Cichlidogyrus</taxon>
    </lineage>
</organism>
<keyword evidence="3" id="KW-0328">Glycosyltransferase</keyword>
<keyword evidence="4" id="KW-0808">Transferase</keyword>
<dbReference type="GO" id="GO:0006221">
    <property type="term" value="P:pyrimidine nucleotide biosynthetic process"/>
    <property type="evidence" value="ECO:0007669"/>
    <property type="project" value="UniProtKB-KW"/>
</dbReference>
<gene>
    <name evidence="6" type="ORF">Ciccas_012710</name>
</gene>
<dbReference type="CDD" id="cd06223">
    <property type="entry name" value="PRTases_typeI"/>
    <property type="match status" value="1"/>
</dbReference>
<sequence>MEVSRRNELVTRLWNMGAICCEGVSLKTGQVSPIYFNLRLLISDPQFLAEMAAEMWEKGTREFDQIPNLVCGVPYAALPLATCISLNKNLPMIMCRKDRKDYGTKQLIEGKYQRGDESIIIEDVTAYGSSVAEIAQLLRSEGLAVSKGIVILDREQGALPYLRDIHGVDVKCLLTLEDVLEALVSTNKISDSKAEEMRSFVKQHRHPDQVV</sequence>
<dbReference type="Gene3D" id="3.40.50.2020">
    <property type="match status" value="1"/>
</dbReference>
<dbReference type="SUPFAM" id="SSF53271">
    <property type="entry name" value="PRTase-like"/>
    <property type="match status" value="1"/>
</dbReference>
<dbReference type="HAMAP" id="MF_01208">
    <property type="entry name" value="PyrE"/>
    <property type="match status" value="1"/>
</dbReference>
<dbReference type="PANTHER" id="PTHR19278:SF9">
    <property type="entry name" value="URIDINE 5'-MONOPHOSPHATE SYNTHASE"/>
    <property type="match status" value="1"/>
</dbReference>
<dbReference type="GO" id="GO:0004588">
    <property type="term" value="F:orotate phosphoribosyltransferase activity"/>
    <property type="evidence" value="ECO:0007669"/>
    <property type="project" value="UniProtKB-EC"/>
</dbReference>
<dbReference type="InterPro" id="IPR023031">
    <property type="entry name" value="OPRT"/>
</dbReference>
<dbReference type="InterPro" id="IPR029057">
    <property type="entry name" value="PRTase-like"/>
</dbReference>
<keyword evidence="5" id="KW-0665">Pyrimidine biosynthesis</keyword>
<evidence type="ECO:0000256" key="5">
    <source>
        <dbReference type="ARBA" id="ARBA00022975"/>
    </source>
</evidence>
<dbReference type="Proteomes" id="UP001626550">
    <property type="component" value="Unassembled WGS sequence"/>
</dbReference>
<evidence type="ECO:0000313" key="7">
    <source>
        <dbReference type="Proteomes" id="UP001626550"/>
    </source>
</evidence>
<dbReference type="PANTHER" id="PTHR19278">
    <property type="entry name" value="OROTATE PHOSPHORIBOSYLTRANSFERASE"/>
    <property type="match status" value="1"/>
</dbReference>